<evidence type="ECO:0000313" key="2">
    <source>
        <dbReference type="Proteomes" id="UP001150581"/>
    </source>
</evidence>
<comment type="caution">
    <text evidence="1">The sequence shown here is derived from an EMBL/GenBank/DDBJ whole genome shotgun (WGS) entry which is preliminary data.</text>
</comment>
<accession>A0ACC1IK61</accession>
<gene>
    <name evidence="1" type="primary">PSY2_2</name>
    <name evidence="1" type="ORF">LPJ66_003652</name>
</gene>
<keyword evidence="2" id="KW-1185">Reference proteome</keyword>
<dbReference type="EMBL" id="JANBPG010000379">
    <property type="protein sequence ID" value="KAJ1896990.1"/>
    <property type="molecule type" value="Genomic_DNA"/>
</dbReference>
<protein>
    <submittedName>
        <fullName evidence="1">Platinum sensitivity protein</fullName>
    </submittedName>
</protein>
<organism evidence="1 2">
    <name type="scientific">Kickxella alabastrina</name>
    <dbReference type="NCBI Taxonomy" id="61397"/>
    <lineage>
        <taxon>Eukaryota</taxon>
        <taxon>Fungi</taxon>
        <taxon>Fungi incertae sedis</taxon>
        <taxon>Zoopagomycota</taxon>
        <taxon>Kickxellomycotina</taxon>
        <taxon>Kickxellomycetes</taxon>
        <taxon>Kickxellales</taxon>
        <taxon>Kickxellaceae</taxon>
        <taxon>Kickxella</taxon>
    </lineage>
</organism>
<name>A0ACC1IK61_9FUNG</name>
<reference evidence="1" key="1">
    <citation type="submission" date="2022-07" db="EMBL/GenBank/DDBJ databases">
        <title>Phylogenomic reconstructions and comparative analyses of Kickxellomycotina fungi.</title>
        <authorList>
            <person name="Reynolds N.K."/>
            <person name="Stajich J.E."/>
            <person name="Barry K."/>
            <person name="Grigoriev I.V."/>
            <person name="Crous P."/>
            <person name="Smith M.E."/>
        </authorList>
    </citation>
    <scope>NUCLEOTIDE SEQUENCE</scope>
    <source>
        <strain evidence="1">Benny 63K</strain>
    </source>
</reference>
<evidence type="ECO:0000313" key="1">
    <source>
        <dbReference type="EMBL" id="KAJ1896990.1"/>
    </source>
</evidence>
<dbReference type="Proteomes" id="UP001150581">
    <property type="component" value="Unassembled WGS sequence"/>
</dbReference>
<proteinExistence type="predicted"/>
<sequence>MRQTILLNDSLIFESIIKDEHIIGVVGLLEHDPQQHVERGTFRNFLRGNARYKEVVPIDDVEMENKIHQTFRLQYLKDVVLPRILDDGTLPIINALIYFNHAQIANYLQHNERLLKDLFDLLHKSEDAEKKRDVVYFVRQFCSLARSLPVAYRIGLYRTLGQYGMFAVFEYALSADNDMELQAAGADVILSALEQDRALVRSYAMGQSRQQHDGPNFIDLVIQGIQRHIGSEVQIHCCEIMRIILDVTQPPLPQQHQQQPSAQDAFDVSLTSGDCPGRDACESSMDDFIAMFYGAFAHSTMEPLLALTVKSVQAIGSKDRCIPLLLFLCETLSTCVRFHGYRARSFVFASDVAKNVALLLNAKPNYLKLAALRFIRVCVGVQDDSYNKYLVGHRLFDPVIELFLRVHSRDNLISSACRELFKFIAINRIALLLSHLTNVHSKTLGPARETLEMLRQAYMEHLAEVERIKSGGSEPSTPIIISGGRRKSAVSINSLTDGELQRVQGNNGAAGHDIGPEQWVGGSAADEMEDAYLEASDLDDSIDVVDSQSPELKGLQDCLVLYSDAATEVIKVTDATGADTPVVSQPRTPDASPPPLLKKFSSTDGNLLDASRNNSGVLTIADAFPDSKPVADRRRLMGTKRAVIGGMHKGSLFRNSNGSPTSSSEIGSAAAAMPPLGKRGRTVASGIVHMEQNARLVSLSSDSQGSQTARASCSNGGVRLQGSKVLLSPNGAVGMVGGSNGSSDNPSPPKKAKTASL</sequence>